<keyword evidence="2" id="KW-1133">Transmembrane helix</keyword>
<keyword evidence="4" id="KW-1185">Reference proteome</keyword>
<evidence type="ECO:0000313" key="4">
    <source>
        <dbReference type="Proteomes" id="UP000077684"/>
    </source>
</evidence>
<feature type="region of interest" description="Disordered" evidence="1">
    <location>
        <begin position="388"/>
        <end position="413"/>
    </location>
</feature>
<feature type="compositionally biased region" description="Polar residues" evidence="1">
    <location>
        <begin position="70"/>
        <end position="80"/>
    </location>
</feature>
<name>A0A8X7MJG9_9BASI</name>
<comment type="caution">
    <text evidence="3">The sequence shown here is derived from an EMBL/GenBank/DDBJ whole genome shotgun (WGS) entry which is preliminary data.</text>
</comment>
<feature type="non-terminal residue" evidence="3">
    <location>
        <position position="1"/>
    </location>
</feature>
<dbReference type="EMBL" id="LWDE02002453">
    <property type="protein sequence ID" value="KAE8237587.1"/>
    <property type="molecule type" value="Genomic_DNA"/>
</dbReference>
<dbReference type="AlphaFoldDB" id="A0A8X7MJG9"/>
<feature type="transmembrane region" description="Helical" evidence="2">
    <location>
        <begin position="168"/>
        <end position="189"/>
    </location>
</feature>
<feature type="transmembrane region" description="Helical" evidence="2">
    <location>
        <begin position="138"/>
        <end position="156"/>
    </location>
</feature>
<sequence length="611" mass="66946">MSSPPQCSSPVHIEKQPRDVPSAPAEPDGVRQPSNPRLSLQLDAEHRAFKPVQPVRSHSYPNDGRPPPHTRTSQVRSTKASGFESDHTAATGTPPPFHQLHLSEQQQEHVQDGQSSRRGSRFLRPWQTTFESPSIHNLVALLVHCAVAYALIRVIPSAITHNVELNLYWTRAIVTATTTIAGMIVCGPIGNIANRIIYSAIWTAVILEEDMTMGDLDAIGGNVGIISGIHLLHLRLRAGAKRVAGEKRSADQSDRAGILGRMSRFRRATWGTPEILAGLGLLLLAVAFGFAADRTITISAQFQPQNRFFNAVSVGGDLSDADVSAAEALRPFYKDFIRSWTLQSTAALKLPSTVKLPLPDQRDQYVYFTEVLHDHFLDNYEGYGSFTNETRTASKNETTQAQDDDDKSKDADQSTTLITIDGVQFSLRRANVRWPRWGIRNVSRYLAPDIAQSRNASVDDRKSVFFLTHEVLGSVLSTLNVSFPSSYKKPADLNTTYGDLHNDLPAGLKAADVAEIKPFGANGVAQSFWSKPLRAEDEPPESDPGSAGRGWVSLEVILIRLNQTLAGSGAQFGMIANVSDDHGSFGNIGFDIGVCVERFDPYVVEVYQGLT</sequence>
<reference evidence="3" key="2">
    <citation type="journal article" date="2019" name="IMA Fungus">
        <title>Genome sequencing and comparison of five Tilletia species to identify candidate genes for the detection of regulated species infecting wheat.</title>
        <authorList>
            <person name="Nguyen H.D.T."/>
            <person name="Sultana T."/>
            <person name="Kesanakurti P."/>
            <person name="Hambleton S."/>
        </authorList>
    </citation>
    <scope>NUCLEOTIDE SEQUENCE</scope>
    <source>
        <strain evidence="3">DAOMC 236426</strain>
    </source>
</reference>
<dbReference type="Proteomes" id="UP000077684">
    <property type="component" value="Unassembled WGS sequence"/>
</dbReference>
<protein>
    <submittedName>
        <fullName evidence="3">Uncharacterized protein</fullName>
    </submittedName>
</protein>
<reference evidence="3" key="1">
    <citation type="submission" date="2016-04" db="EMBL/GenBank/DDBJ databases">
        <authorList>
            <person name="Nguyen H.D."/>
            <person name="Samba Siva P."/>
            <person name="Cullis J."/>
            <person name="Levesque C.A."/>
            <person name="Hambleton S."/>
        </authorList>
    </citation>
    <scope>NUCLEOTIDE SEQUENCE</scope>
    <source>
        <strain evidence="3">DAOMC 236426</strain>
    </source>
</reference>
<keyword evidence="2" id="KW-0812">Transmembrane</keyword>
<feature type="region of interest" description="Disordered" evidence="1">
    <location>
        <begin position="1"/>
        <end position="120"/>
    </location>
</feature>
<accession>A0A8X7MJG9</accession>
<keyword evidence="2" id="KW-0472">Membrane</keyword>
<organism evidence="3 4">
    <name type="scientific">Tilletia controversa</name>
    <name type="common">dwarf bunt fungus</name>
    <dbReference type="NCBI Taxonomy" id="13291"/>
    <lineage>
        <taxon>Eukaryota</taxon>
        <taxon>Fungi</taxon>
        <taxon>Dikarya</taxon>
        <taxon>Basidiomycota</taxon>
        <taxon>Ustilaginomycotina</taxon>
        <taxon>Exobasidiomycetes</taxon>
        <taxon>Tilletiales</taxon>
        <taxon>Tilletiaceae</taxon>
        <taxon>Tilletia</taxon>
    </lineage>
</organism>
<evidence type="ECO:0000256" key="1">
    <source>
        <dbReference type="SAM" id="MobiDB-lite"/>
    </source>
</evidence>
<evidence type="ECO:0000313" key="3">
    <source>
        <dbReference type="EMBL" id="KAE8237587.1"/>
    </source>
</evidence>
<proteinExistence type="predicted"/>
<gene>
    <name evidence="3" type="ORF">A4X06_0g9181</name>
</gene>
<feature type="compositionally biased region" description="Polar residues" evidence="1">
    <location>
        <begin position="388"/>
        <end position="397"/>
    </location>
</feature>
<evidence type="ECO:0000256" key="2">
    <source>
        <dbReference type="SAM" id="Phobius"/>
    </source>
</evidence>
<feature type="transmembrane region" description="Helical" evidence="2">
    <location>
        <begin position="271"/>
        <end position="292"/>
    </location>
</feature>